<dbReference type="Pfam" id="PF08327">
    <property type="entry name" value="AHSA1"/>
    <property type="match status" value="2"/>
</dbReference>
<dbReference type="SUPFAM" id="SSF55961">
    <property type="entry name" value="Bet v1-like"/>
    <property type="match status" value="2"/>
</dbReference>
<dbReference type="Proteomes" id="UP000315369">
    <property type="component" value="Unassembled WGS sequence"/>
</dbReference>
<dbReference type="Gene3D" id="3.30.530.20">
    <property type="match status" value="2"/>
</dbReference>
<evidence type="ECO:0000256" key="1">
    <source>
        <dbReference type="ARBA" id="ARBA00006817"/>
    </source>
</evidence>
<dbReference type="AlphaFoldDB" id="A0A540X8D3"/>
<protein>
    <recommendedName>
        <fullName evidence="2">Activator of Hsp90 ATPase homologue 1/2-like C-terminal domain-containing protein</fullName>
    </recommendedName>
</protein>
<dbReference type="CDD" id="cd07814">
    <property type="entry name" value="SRPBCC_CalC_Aha1-like"/>
    <property type="match status" value="2"/>
</dbReference>
<dbReference type="OrthoDB" id="9800600at2"/>
<feature type="domain" description="Activator of Hsp90 ATPase homologue 1/2-like C-terminal" evidence="2">
    <location>
        <begin position="15"/>
        <end position="138"/>
    </location>
</feature>
<comment type="similarity">
    <text evidence="1">Belongs to the AHA1 family.</text>
</comment>
<dbReference type="InterPro" id="IPR023393">
    <property type="entry name" value="START-like_dom_sf"/>
</dbReference>
<dbReference type="InterPro" id="IPR013538">
    <property type="entry name" value="ASHA1/2-like_C"/>
</dbReference>
<gene>
    <name evidence="3" type="ORF">FJV41_05820</name>
</gene>
<comment type="caution">
    <text evidence="3">The sequence shown here is derived from an EMBL/GenBank/DDBJ whole genome shotgun (WGS) entry which is preliminary data.</text>
</comment>
<evidence type="ECO:0000313" key="4">
    <source>
        <dbReference type="Proteomes" id="UP000315369"/>
    </source>
</evidence>
<organism evidence="3 4">
    <name type="scientific">Myxococcus llanfairpwllgwyngyllgogerychwyrndrobwllllantysiliogogogochensis</name>
    <dbReference type="NCBI Taxonomy" id="2590453"/>
    <lineage>
        <taxon>Bacteria</taxon>
        <taxon>Pseudomonadati</taxon>
        <taxon>Myxococcota</taxon>
        <taxon>Myxococcia</taxon>
        <taxon>Myxococcales</taxon>
        <taxon>Cystobacterineae</taxon>
        <taxon>Myxococcaceae</taxon>
        <taxon>Myxococcus</taxon>
    </lineage>
</organism>
<feature type="domain" description="Activator of Hsp90 ATPase homologue 1/2-like C-terminal" evidence="2">
    <location>
        <begin position="164"/>
        <end position="289"/>
    </location>
</feature>
<reference evidence="3 4" key="1">
    <citation type="submission" date="2019-06" db="EMBL/GenBank/DDBJ databases">
        <authorList>
            <person name="Livingstone P."/>
            <person name="Whitworth D."/>
        </authorList>
    </citation>
    <scope>NUCLEOTIDE SEQUENCE [LARGE SCALE GENOMIC DNA]</scope>
    <source>
        <strain evidence="3 4">AM401</strain>
    </source>
</reference>
<evidence type="ECO:0000313" key="3">
    <source>
        <dbReference type="EMBL" id="TQF16934.1"/>
    </source>
</evidence>
<dbReference type="RefSeq" id="WP_141641408.1">
    <property type="nucleotide sequence ID" value="NZ_VIFM01000015.1"/>
</dbReference>
<name>A0A540X8D3_9BACT</name>
<proteinExistence type="inferred from homology"/>
<dbReference type="EMBL" id="VIFM01000015">
    <property type="protein sequence ID" value="TQF16934.1"/>
    <property type="molecule type" value="Genomic_DNA"/>
</dbReference>
<sequence length="294" mass="33445">MSPSFEHEFTFKLPAPPERVYRALTDPAELRHWFAEHAEVEPRVGGAYRFWGKATLGAPREPGRDQVLTALEPGRELRFSWTIQGVPTEVNYTLQSGEGPDACSLVIRHAVRGQLPFRQPRHVIDDLWRIHTGNLKDHLREGIQLTLPDFSSNAPEVRASIEIAAPPAKVYRALLVPELMNRWLFGAARVDAERGEISYGWNYTCEGRSVAGGPTRILEKVENERLVTDWTDWRGEPDKPMTRVTWLLEPLAEGRHTRVTVIHDRFELPVDRSDYQQGWAGFLRHLGKVATDAS</sequence>
<evidence type="ECO:0000259" key="2">
    <source>
        <dbReference type="Pfam" id="PF08327"/>
    </source>
</evidence>
<keyword evidence="4" id="KW-1185">Reference proteome</keyword>
<accession>A0A540X8D3</accession>